<gene>
    <name evidence="9" type="ORF">E1301_Tti004658</name>
</gene>
<feature type="region of interest" description="Disordered" evidence="7">
    <location>
        <begin position="981"/>
        <end position="1000"/>
    </location>
</feature>
<evidence type="ECO:0000256" key="5">
    <source>
        <dbReference type="ARBA" id="ARBA00022723"/>
    </source>
</evidence>
<feature type="compositionally biased region" description="Low complexity" evidence="7">
    <location>
        <begin position="395"/>
        <end position="404"/>
    </location>
</feature>
<feature type="region of interest" description="Disordered" evidence="7">
    <location>
        <begin position="828"/>
        <end position="893"/>
    </location>
</feature>
<feature type="compositionally biased region" description="Low complexity" evidence="7">
    <location>
        <begin position="841"/>
        <end position="855"/>
    </location>
</feature>
<evidence type="ECO:0000259" key="8">
    <source>
        <dbReference type="PROSITE" id="PS50102"/>
    </source>
</evidence>
<feature type="region of interest" description="Disordered" evidence="7">
    <location>
        <begin position="618"/>
        <end position="641"/>
    </location>
</feature>
<evidence type="ECO:0000313" key="9">
    <source>
        <dbReference type="EMBL" id="KAA0705896.1"/>
    </source>
</evidence>
<dbReference type="GO" id="GO:0061630">
    <property type="term" value="F:ubiquitin protein ligase activity"/>
    <property type="evidence" value="ECO:0007669"/>
    <property type="project" value="UniProtKB-EC"/>
</dbReference>
<dbReference type="Proteomes" id="UP000324632">
    <property type="component" value="Chromosome 21"/>
</dbReference>
<protein>
    <recommendedName>
        <fullName evidence="3">RING-type E3 ubiquitin transferase</fullName>
        <ecNumber evidence="3">2.3.2.27</ecNumber>
    </recommendedName>
</protein>
<comment type="caution">
    <text evidence="9">The sequence shown here is derived from an EMBL/GenBank/DDBJ whole genome shotgun (WGS) entry which is preliminary data.</text>
</comment>
<dbReference type="SUPFAM" id="SSF54928">
    <property type="entry name" value="RNA-binding domain, RBD"/>
    <property type="match status" value="1"/>
</dbReference>
<feature type="compositionally biased region" description="Basic and acidic residues" evidence="7">
    <location>
        <begin position="408"/>
        <end position="420"/>
    </location>
</feature>
<keyword evidence="5" id="KW-0479">Metal-binding</keyword>
<dbReference type="InterPro" id="IPR012677">
    <property type="entry name" value="Nucleotide-bd_a/b_plait_sf"/>
</dbReference>
<dbReference type="InterPro" id="IPR009909">
    <property type="entry name" value="Nmi/IFP35_dom"/>
</dbReference>
<dbReference type="InterPro" id="IPR039399">
    <property type="entry name" value="Deltex_C_sf"/>
</dbReference>
<comment type="pathway">
    <text evidence="2">Protein modification; protein ubiquitination.</text>
</comment>
<dbReference type="InterPro" id="IPR039396">
    <property type="entry name" value="Deltex_C"/>
</dbReference>
<feature type="compositionally biased region" description="Basic and acidic residues" evidence="7">
    <location>
        <begin position="985"/>
        <end position="1000"/>
    </location>
</feature>
<keyword evidence="4" id="KW-0808">Transferase</keyword>
<feature type="domain" description="RRM" evidence="8">
    <location>
        <begin position="6"/>
        <end position="90"/>
    </location>
</feature>
<dbReference type="InterPro" id="IPR000504">
    <property type="entry name" value="RRM_dom"/>
</dbReference>
<dbReference type="EC" id="2.3.2.27" evidence="3"/>
<dbReference type="Gene3D" id="3.30.390.130">
    <property type="match status" value="1"/>
</dbReference>
<feature type="compositionally biased region" description="Basic and acidic residues" evidence="7">
    <location>
        <begin position="858"/>
        <end position="870"/>
    </location>
</feature>
<dbReference type="PANTHER" id="PTHR12622">
    <property type="entry name" value="DELTEX-RELATED"/>
    <property type="match status" value="1"/>
</dbReference>
<evidence type="ECO:0000256" key="4">
    <source>
        <dbReference type="ARBA" id="ARBA00022679"/>
    </source>
</evidence>
<dbReference type="OrthoDB" id="527344at2759"/>
<accession>A0A5A9NA41</accession>
<evidence type="ECO:0000256" key="7">
    <source>
        <dbReference type="SAM" id="MobiDB-lite"/>
    </source>
</evidence>
<dbReference type="EMBL" id="SOYY01000021">
    <property type="protein sequence ID" value="KAA0705896.1"/>
    <property type="molecule type" value="Genomic_DNA"/>
</dbReference>
<evidence type="ECO:0000256" key="1">
    <source>
        <dbReference type="ARBA" id="ARBA00000900"/>
    </source>
</evidence>
<comment type="catalytic activity">
    <reaction evidence="1">
        <text>S-ubiquitinyl-[E2 ubiquitin-conjugating enzyme]-L-cysteine + [acceptor protein]-L-lysine = [E2 ubiquitin-conjugating enzyme]-L-cysteine + N(6)-ubiquitinyl-[acceptor protein]-L-lysine.</text>
        <dbReference type="EC" id="2.3.2.27"/>
    </reaction>
</comment>
<dbReference type="GO" id="GO:0046872">
    <property type="term" value="F:metal ion binding"/>
    <property type="evidence" value="ECO:0007669"/>
    <property type="project" value="UniProtKB-KW"/>
</dbReference>
<feature type="region of interest" description="Disordered" evidence="7">
    <location>
        <begin position="390"/>
        <end position="440"/>
    </location>
</feature>
<keyword evidence="6" id="KW-0694">RNA-binding</keyword>
<sequence>MAEGSRAVYVHGLPTDADHERLRDKLLIHFLRARNGGGEVTSVTFISGSPTCAIITFEESRVVQSALHHRPHIIELDGRKYELSLSFPIHTPLSLNKVVLEMAVSIDCSQLKQGAETLNTLRSKFPGLHMKHGQMQQTCTLQGTYSEVQDALSYMQRYFSPTPNLSKTKYPDASENSCHTPEKREDLGSQEQQRGTSSAHQSSGLYMREHEIESTLGLGKEGYGLKNKLEKAKVEGGAEGRIDETDCQDLSLIMEADVFAYLQNNKEYRNLLQNHGTQVVHVTSDGVTTLYLQSEVATVSRDTKKMQQAHKELMQLYQQQENCLRKDQLQRCFLFLPDGLTAALKNVQSVLPNVLLSYDQDNVYIVGEKSEVSQAKQILLIRKGEGLMGSMTELPASSSSSASPSPEPFEKERQTKKKNEAQTQITPKLIGSNTERKGEGGKEYKLAARFKNSGFGGRGLFGKEEMGGDLKSITNKVEMLTLTPNSQLTPHIRPSLSTGGIISHEVTTEGTQTFRMTELNCTGEDVLFKNQDTPSLNTLRSNTFLGKSTSYPAYTSAMATGINATLNPGVNALLDSNTELKYAAPFATSVPTSTSALRRTNSFSGQLCLKEQVQKNQIPTGSLTDTRAHQRARSNSLSGGKVSTGLPVSTVEAEFTVSSVMWNYIKEAYHNQVDSIKSDLQMSEKQVGKTEVSVVLKSTESSKVEESHRQFQNLVAMVASDFTVLDLRLAELGLVEKDDIFEACCTDVQSRFRKVILHTLMDRVFMLGPKLLCSQVSDIFREVFPMKEFNSFDKMVHLQEGVAQGTTKASLRTLDQISSRVPKVDHFKSGRNEMIPSNSGQTKCKSQSTKQKSSTFEGAEKLKSKKDELSKTSLPSQSNYVRKDQTGLRSDEQSLFPPRAHKKEDIVLTLKQTNLLSHKLIDHCVCGAGGPEVKRTSCGVILCSVCLPKHSQCRVCGLEELHSKKKVLENPVQGSKDVRQIQTQEHQEEQHSGKEARQDHKGIRGTVRFSEMSLSIPGFDRYTTAKITYFIPDGIQGDTDPCPGSSFRGGLFEAYLPLSPKGKALMHCLEKAFHKGLTFAVSRGKNEGEGAKVTWGKIPHKTKMDGGKSLNGYPDSSYLNHLAEILEAHGIE</sequence>
<dbReference type="GO" id="GO:0016567">
    <property type="term" value="P:protein ubiquitination"/>
    <property type="evidence" value="ECO:0007669"/>
    <property type="project" value="UniProtKB-UniPathway"/>
</dbReference>
<dbReference type="GO" id="GO:0003723">
    <property type="term" value="F:RNA binding"/>
    <property type="evidence" value="ECO:0007669"/>
    <property type="project" value="UniProtKB-UniRule"/>
</dbReference>
<reference evidence="9 10" key="1">
    <citation type="journal article" date="2019" name="Mol. Ecol. Resour.">
        <title>Chromosome-level genome assembly of Triplophysa tibetana, a fish adapted to the harsh high-altitude environment of the Tibetan Plateau.</title>
        <authorList>
            <person name="Yang X."/>
            <person name="Liu H."/>
            <person name="Ma Z."/>
            <person name="Zou Y."/>
            <person name="Zou M."/>
            <person name="Mao Y."/>
            <person name="Li X."/>
            <person name="Wang H."/>
            <person name="Chen T."/>
            <person name="Wang W."/>
            <person name="Yang R."/>
        </authorList>
    </citation>
    <scope>NUCLEOTIDE SEQUENCE [LARGE SCALE GENOMIC DNA]</scope>
    <source>
        <strain evidence="9">TTIB1903HZAU</strain>
        <tissue evidence="9">Muscle</tissue>
    </source>
</reference>
<dbReference type="InterPro" id="IPR035979">
    <property type="entry name" value="RBD_domain_sf"/>
</dbReference>
<evidence type="ECO:0000256" key="3">
    <source>
        <dbReference type="ARBA" id="ARBA00012483"/>
    </source>
</evidence>
<evidence type="ECO:0000256" key="2">
    <source>
        <dbReference type="ARBA" id="ARBA00004906"/>
    </source>
</evidence>
<dbReference type="Pfam" id="PF18102">
    <property type="entry name" value="DTC"/>
    <property type="match status" value="1"/>
</dbReference>
<dbReference type="Gene3D" id="3.30.70.330">
    <property type="match status" value="1"/>
</dbReference>
<evidence type="ECO:0000256" key="6">
    <source>
        <dbReference type="PROSITE-ProRule" id="PRU00176"/>
    </source>
</evidence>
<name>A0A5A9NA41_9TELE</name>
<keyword evidence="10" id="KW-1185">Reference proteome</keyword>
<feature type="compositionally biased region" description="Basic and acidic residues" evidence="7">
    <location>
        <begin position="881"/>
        <end position="892"/>
    </location>
</feature>
<dbReference type="PROSITE" id="PS50102">
    <property type="entry name" value="RRM"/>
    <property type="match status" value="1"/>
</dbReference>
<dbReference type="UniPathway" id="UPA00143"/>
<dbReference type="AlphaFoldDB" id="A0A5A9NA41"/>
<dbReference type="InterPro" id="IPR039398">
    <property type="entry name" value="Deltex_fam"/>
</dbReference>
<evidence type="ECO:0000313" key="10">
    <source>
        <dbReference type="Proteomes" id="UP000324632"/>
    </source>
</evidence>
<dbReference type="Pfam" id="PF07292">
    <property type="entry name" value="NID"/>
    <property type="match status" value="1"/>
</dbReference>
<organism evidence="9 10">
    <name type="scientific">Triplophysa tibetana</name>
    <dbReference type="NCBI Taxonomy" id="1572043"/>
    <lineage>
        <taxon>Eukaryota</taxon>
        <taxon>Metazoa</taxon>
        <taxon>Chordata</taxon>
        <taxon>Craniata</taxon>
        <taxon>Vertebrata</taxon>
        <taxon>Euteleostomi</taxon>
        <taxon>Actinopterygii</taxon>
        <taxon>Neopterygii</taxon>
        <taxon>Teleostei</taxon>
        <taxon>Ostariophysi</taxon>
        <taxon>Cypriniformes</taxon>
        <taxon>Nemacheilidae</taxon>
        <taxon>Triplophysa</taxon>
    </lineage>
</organism>
<proteinExistence type="predicted"/>
<feature type="region of interest" description="Disordered" evidence="7">
    <location>
        <begin position="163"/>
        <end position="207"/>
    </location>
</feature>
<dbReference type="GO" id="GO:0007219">
    <property type="term" value="P:Notch signaling pathway"/>
    <property type="evidence" value="ECO:0007669"/>
    <property type="project" value="InterPro"/>
</dbReference>
<feature type="compositionally biased region" description="Polar residues" evidence="7">
    <location>
        <begin position="189"/>
        <end position="204"/>
    </location>
</feature>